<protein>
    <submittedName>
        <fullName evidence="4">Retinol dehydrogenase 13-like</fullName>
    </submittedName>
</protein>
<dbReference type="GO" id="GO:0016491">
    <property type="term" value="F:oxidoreductase activity"/>
    <property type="evidence" value="ECO:0007669"/>
    <property type="project" value="UniProtKB-KW"/>
</dbReference>
<keyword evidence="2" id="KW-0472">Membrane</keyword>
<dbReference type="PRINTS" id="PR00081">
    <property type="entry name" value="GDHRDH"/>
</dbReference>
<dbReference type="KEGG" id="bany:112049076"/>
<dbReference type="GeneID" id="112049076"/>
<reference evidence="3" key="1">
    <citation type="submission" date="2025-05" db="UniProtKB">
        <authorList>
            <consortium name="RefSeq"/>
        </authorList>
    </citation>
    <scope>NUCLEOTIDE SEQUENCE [LARGE SCALE GENOMIC DNA]</scope>
</reference>
<dbReference type="Proteomes" id="UP001652582">
    <property type="component" value="Chromosome 2"/>
</dbReference>
<dbReference type="InterPro" id="IPR036291">
    <property type="entry name" value="NAD(P)-bd_dom_sf"/>
</dbReference>
<dbReference type="CDD" id="cd05327">
    <property type="entry name" value="retinol-DH_like_SDR_c_like"/>
    <property type="match status" value="1"/>
</dbReference>
<evidence type="ECO:0000313" key="3">
    <source>
        <dbReference type="Proteomes" id="UP001652582"/>
    </source>
</evidence>
<dbReference type="PANTHER" id="PTHR43157">
    <property type="entry name" value="PHOSPHATIDYLINOSITOL-GLYCAN BIOSYNTHESIS CLASS F PROTEIN-RELATED"/>
    <property type="match status" value="1"/>
</dbReference>
<dbReference type="SUPFAM" id="SSF51735">
    <property type="entry name" value="NAD(P)-binding Rossmann-fold domains"/>
    <property type="match status" value="1"/>
</dbReference>
<evidence type="ECO:0000256" key="1">
    <source>
        <dbReference type="ARBA" id="ARBA00023002"/>
    </source>
</evidence>
<dbReference type="Gene3D" id="3.40.50.720">
    <property type="entry name" value="NAD(P)-binding Rossmann-like Domain"/>
    <property type="match status" value="1"/>
</dbReference>
<organism evidence="3 4">
    <name type="scientific">Bicyclus anynana</name>
    <name type="common">Squinting bush brown butterfly</name>
    <dbReference type="NCBI Taxonomy" id="110368"/>
    <lineage>
        <taxon>Eukaryota</taxon>
        <taxon>Metazoa</taxon>
        <taxon>Ecdysozoa</taxon>
        <taxon>Arthropoda</taxon>
        <taxon>Hexapoda</taxon>
        <taxon>Insecta</taxon>
        <taxon>Pterygota</taxon>
        <taxon>Neoptera</taxon>
        <taxon>Endopterygota</taxon>
        <taxon>Lepidoptera</taxon>
        <taxon>Glossata</taxon>
        <taxon>Ditrysia</taxon>
        <taxon>Papilionoidea</taxon>
        <taxon>Nymphalidae</taxon>
        <taxon>Satyrinae</taxon>
        <taxon>Satyrini</taxon>
        <taxon>Mycalesina</taxon>
        <taxon>Bicyclus</taxon>
    </lineage>
</organism>
<dbReference type="OrthoDB" id="542013at2759"/>
<evidence type="ECO:0000256" key="2">
    <source>
        <dbReference type="SAM" id="Phobius"/>
    </source>
</evidence>
<dbReference type="Pfam" id="PF00106">
    <property type="entry name" value="adh_short"/>
    <property type="match status" value="1"/>
</dbReference>
<gene>
    <name evidence="4" type="primary">LOC112049076</name>
</gene>
<dbReference type="RefSeq" id="XP_023942606.2">
    <property type="nucleotide sequence ID" value="XM_024086838.2"/>
</dbReference>
<keyword evidence="2" id="KW-0812">Transmembrane</keyword>
<reference evidence="4" key="2">
    <citation type="submission" date="2025-08" db="UniProtKB">
        <authorList>
            <consortium name="RefSeq"/>
        </authorList>
    </citation>
    <scope>IDENTIFICATION</scope>
</reference>
<dbReference type="PANTHER" id="PTHR43157:SF31">
    <property type="entry name" value="PHOSPHATIDYLINOSITOL-GLYCAN BIOSYNTHESIS CLASS F PROTEIN"/>
    <property type="match status" value="1"/>
</dbReference>
<evidence type="ECO:0000313" key="4">
    <source>
        <dbReference type="RefSeq" id="XP_023942606.2"/>
    </source>
</evidence>
<dbReference type="AlphaFoldDB" id="A0A6J1NHL6"/>
<accession>A0A6J1NHL6</accession>
<feature type="transmembrane region" description="Helical" evidence="2">
    <location>
        <begin position="6"/>
        <end position="34"/>
    </location>
</feature>
<dbReference type="InterPro" id="IPR002347">
    <property type="entry name" value="SDR_fam"/>
</dbReference>
<proteinExistence type="predicted"/>
<name>A0A6J1NHL6_BICAN</name>
<keyword evidence="2" id="KW-1133">Transmembrane helix</keyword>
<keyword evidence="3" id="KW-1185">Reference proteome</keyword>
<sequence length="326" mass="37144">MLSALYVFFTFIIKFFSYTLLLILIFFVGLRVWIEPFKVRCKCKTKLNGKVALITGGNSGIGFETAKDLAKRGARVIIASRNDEKSAEAVNIIKQETGNDEVEYRHLNLLKLDNVREFAEKFNKEFDRLDILVNNAGCGEIKKGYTEHGIDLLMQINYIGPFLLTHMLLEKLITSKPSRIVMVSSFLHFLGSLDPEELTNREPVHTFTRYGKTKLCIILWAKELAKRVPQGVTVNVLHPGLVGTNIFDKLNSVTRYIIHIVIYMLYKTAEEGAQTIIHLCVSPNLESSTGDYYQNCKKVKPFKPAEDTDLARRLWEKSISIINKYA</sequence>
<keyword evidence="1" id="KW-0560">Oxidoreductase</keyword>